<accession>A0A9P9J1R0</accession>
<dbReference type="OrthoDB" id="5386682at2759"/>
<sequence>YKGLNPQGTEIRLFRILPLKWIQIECTLFHVPLKELPHYVSISYAWGDCDETRSITLEGHDFPIIVNLWQALFRLRSDDSLIIVWADAICINQKDVNERNYRVQSMTKIYTSAPSVTVWLGPDYSNSQLAID</sequence>
<comment type="caution">
    <text evidence="2">The sequence shown here is derived from an EMBL/GenBank/DDBJ whole genome shotgun (WGS) entry which is preliminary data.</text>
</comment>
<keyword evidence="3" id="KW-1185">Reference proteome</keyword>
<dbReference type="PANTHER" id="PTHR24148:SF73">
    <property type="entry name" value="HET DOMAIN PROTEIN (AFU_ORTHOLOGUE AFUA_8G01020)"/>
    <property type="match status" value="1"/>
</dbReference>
<dbReference type="Pfam" id="PF06985">
    <property type="entry name" value="HET"/>
    <property type="match status" value="1"/>
</dbReference>
<feature type="non-terminal residue" evidence="2">
    <location>
        <position position="132"/>
    </location>
</feature>
<feature type="non-terminal residue" evidence="2">
    <location>
        <position position="1"/>
    </location>
</feature>
<dbReference type="EMBL" id="JAGMUV010000010">
    <property type="protein sequence ID" value="KAH7142223.1"/>
    <property type="molecule type" value="Genomic_DNA"/>
</dbReference>
<dbReference type="InterPro" id="IPR010730">
    <property type="entry name" value="HET"/>
</dbReference>
<proteinExistence type="predicted"/>
<name>A0A9P9J1R0_9HYPO</name>
<dbReference type="AlphaFoldDB" id="A0A9P9J1R0"/>
<organism evidence="2 3">
    <name type="scientific">Dactylonectria macrodidyma</name>
    <dbReference type="NCBI Taxonomy" id="307937"/>
    <lineage>
        <taxon>Eukaryota</taxon>
        <taxon>Fungi</taxon>
        <taxon>Dikarya</taxon>
        <taxon>Ascomycota</taxon>
        <taxon>Pezizomycotina</taxon>
        <taxon>Sordariomycetes</taxon>
        <taxon>Hypocreomycetidae</taxon>
        <taxon>Hypocreales</taxon>
        <taxon>Nectriaceae</taxon>
        <taxon>Dactylonectria</taxon>
    </lineage>
</organism>
<dbReference type="Proteomes" id="UP000738349">
    <property type="component" value="Unassembled WGS sequence"/>
</dbReference>
<evidence type="ECO:0000259" key="1">
    <source>
        <dbReference type="Pfam" id="PF06985"/>
    </source>
</evidence>
<feature type="domain" description="Heterokaryon incompatibility" evidence="1">
    <location>
        <begin position="39"/>
        <end position="127"/>
    </location>
</feature>
<gene>
    <name evidence="2" type="ORF">EDB81DRAFT_608479</name>
</gene>
<dbReference type="PANTHER" id="PTHR24148">
    <property type="entry name" value="ANKYRIN REPEAT DOMAIN-CONTAINING PROTEIN 39 HOMOLOG-RELATED"/>
    <property type="match status" value="1"/>
</dbReference>
<evidence type="ECO:0000313" key="2">
    <source>
        <dbReference type="EMBL" id="KAH7142223.1"/>
    </source>
</evidence>
<dbReference type="InterPro" id="IPR052895">
    <property type="entry name" value="HetReg/Transcr_Mod"/>
</dbReference>
<evidence type="ECO:0000313" key="3">
    <source>
        <dbReference type="Proteomes" id="UP000738349"/>
    </source>
</evidence>
<reference evidence="2" key="1">
    <citation type="journal article" date="2021" name="Nat. Commun.">
        <title>Genetic determinants of endophytism in the Arabidopsis root mycobiome.</title>
        <authorList>
            <person name="Mesny F."/>
            <person name="Miyauchi S."/>
            <person name="Thiergart T."/>
            <person name="Pickel B."/>
            <person name="Atanasova L."/>
            <person name="Karlsson M."/>
            <person name="Huettel B."/>
            <person name="Barry K.W."/>
            <person name="Haridas S."/>
            <person name="Chen C."/>
            <person name="Bauer D."/>
            <person name="Andreopoulos W."/>
            <person name="Pangilinan J."/>
            <person name="LaButti K."/>
            <person name="Riley R."/>
            <person name="Lipzen A."/>
            <person name="Clum A."/>
            <person name="Drula E."/>
            <person name="Henrissat B."/>
            <person name="Kohler A."/>
            <person name="Grigoriev I.V."/>
            <person name="Martin F.M."/>
            <person name="Hacquard S."/>
        </authorList>
    </citation>
    <scope>NUCLEOTIDE SEQUENCE</scope>
    <source>
        <strain evidence="2">MPI-CAGE-AT-0147</strain>
    </source>
</reference>
<protein>
    <submittedName>
        <fullName evidence="2">Heterokaryon incompatibility protein-domain-containing protein</fullName>
    </submittedName>
</protein>